<name>A0AAU8MJ36_9CAUD</name>
<organism evidence="3">
    <name type="scientific">Geladintestivirus 4</name>
    <dbReference type="NCBI Taxonomy" id="3233136"/>
    <lineage>
        <taxon>Viruses</taxon>
        <taxon>Duplodnaviria</taxon>
        <taxon>Heunggongvirae</taxon>
        <taxon>Uroviricota</taxon>
        <taxon>Caudoviricetes</taxon>
        <taxon>Crassvirales</taxon>
    </lineage>
</organism>
<evidence type="ECO:0000256" key="1">
    <source>
        <dbReference type="SAM" id="Coils"/>
    </source>
</evidence>
<evidence type="ECO:0000313" key="3">
    <source>
        <dbReference type="EMBL" id="XCO00014.1"/>
    </source>
</evidence>
<protein>
    <submittedName>
        <fullName evidence="3">Uncharacterized protein</fullName>
    </submittedName>
</protein>
<dbReference type="EMBL" id="PP965494">
    <property type="protein sequence ID" value="XCO00014.1"/>
    <property type="molecule type" value="Genomic_DNA"/>
</dbReference>
<accession>A0AAU8MJ36</accession>
<sequence>MVKVNKTLSSSDKCRRTKLSKKTNDELVSIILRKDDTERKQSKQIENYKKLAVLNEKRIENIKDTLAKQEESNSYLEKTIVANNKVIENLNKEIDNDNKAIKCYADDNEALNKLIITRNHQLNYAIGYIIIATIVMIILLIMM</sequence>
<reference evidence="3" key="1">
    <citation type="submission" date="2024-06" db="EMBL/GenBank/DDBJ databases">
        <title>Intestivirid acquisition increases across infancy in a wild primate population.</title>
        <authorList>
            <person name="Schneider-Creas I.A."/>
            <person name="Moya I.L."/>
            <person name="Chiou K.L."/>
            <person name="Baniel A."/>
            <person name="Azanaw Haile A."/>
            <person name="Kebede F."/>
            <person name="Abebe B."/>
            <person name="Snyder-Mackler N."/>
            <person name="Varsani A."/>
        </authorList>
    </citation>
    <scope>NUCLEOTIDE SEQUENCE</scope>
    <source>
        <strain evidence="3">Int_RNL_2017_0055_MCB</strain>
    </source>
</reference>
<evidence type="ECO:0000256" key="2">
    <source>
        <dbReference type="SAM" id="Phobius"/>
    </source>
</evidence>
<keyword evidence="2" id="KW-0812">Transmembrane</keyword>
<feature type="transmembrane region" description="Helical" evidence="2">
    <location>
        <begin position="122"/>
        <end position="142"/>
    </location>
</feature>
<keyword evidence="1" id="KW-0175">Coiled coil</keyword>
<proteinExistence type="predicted"/>
<keyword evidence="2" id="KW-0472">Membrane</keyword>
<keyword evidence="2" id="KW-1133">Transmembrane helix</keyword>
<feature type="coiled-coil region" evidence="1">
    <location>
        <begin position="59"/>
        <end position="107"/>
    </location>
</feature>